<keyword evidence="9" id="KW-1185">Reference proteome</keyword>
<accession>A0A843WBD3</accession>
<comment type="caution">
    <text evidence="8">The sequence shown here is derived from an EMBL/GenBank/DDBJ whole genome shotgun (WGS) entry which is preliminary data.</text>
</comment>
<feature type="compositionally biased region" description="Basic and acidic residues" evidence="6">
    <location>
        <begin position="138"/>
        <end position="147"/>
    </location>
</feature>
<feature type="region of interest" description="Disordered" evidence="6">
    <location>
        <begin position="1"/>
        <end position="23"/>
    </location>
</feature>
<dbReference type="SUPFAM" id="SSF47459">
    <property type="entry name" value="HLH, helix-loop-helix DNA-binding domain"/>
    <property type="match status" value="1"/>
</dbReference>
<evidence type="ECO:0000259" key="7">
    <source>
        <dbReference type="PROSITE" id="PS50888"/>
    </source>
</evidence>
<dbReference type="FunFam" id="4.10.280.10:FF:000002">
    <property type="entry name" value="Basic helix-loop-helix transcription factor"/>
    <property type="match status" value="1"/>
</dbReference>
<evidence type="ECO:0000313" key="9">
    <source>
        <dbReference type="Proteomes" id="UP000652761"/>
    </source>
</evidence>
<dbReference type="AlphaFoldDB" id="A0A843WBD3"/>
<comment type="similarity">
    <text evidence="2">Belongs to the bHLH protein family.</text>
</comment>
<gene>
    <name evidence="8" type="ORF">Taro_035749</name>
</gene>
<dbReference type="CDD" id="cd18919">
    <property type="entry name" value="bHLH_AtBPE_like"/>
    <property type="match status" value="1"/>
</dbReference>
<evidence type="ECO:0000313" key="8">
    <source>
        <dbReference type="EMBL" id="MQM02971.1"/>
    </source>
</evidence>
<dbReference type="SMART" id="SM00353">
    <property type="entry name" value="HLH"/>
    <property type="match status" value="1"/>
</dbReference>
<dbReference type="PANTHER" id="PTHR12565:SF184">
    <property type="entry name" value="BHLH TRANSCRIPTION FACTOR"/>
    <property type="match status" value="1"/>
</dbReference>
<name>A0A843WBD3_COLES</name>
<keyword evidence="3" id="KW-0805">Transcription regulation</keyword>
<feature type="domain" description="BHLH" evidence="7">
    <location>
        <begin position="238"/>
        <end position="288"/>
    </location>
</feature>
<feature type="compositionally biased region" description="Polar residues" evidence="6">
    <location>
        <begin position="162"/>
        <end position="171"/>
    </location>
</feature>
<organism evidence="8 9">
    <name type="scientific">Colocasia esculenta</name>
    <name type="common">Wild taro</name>
    <name type="synonym">Arum esculentum</name>
    <dbReference type="NCBI Taxonomy" id="4460"/>
    <lineage>
        <taxon>Eukaryota</taxon>
        <taxon>Viridiplantae</taxon>
        <taxon>Streptophyta</taxon>
        <taxon>Embryophyta</taxon>
        <taxon>Tracheophyta</taxon>
        <taxon>Spermatophyta</taxon>
        <taxon>Magnoliopsida</taxon>
        <taxon>Liliopsida</taxon>
        <taxon>Araceae</taxon>
        <taxon>Aroideae</taxon>
        <taxon>Colocasieae</taxon>
        <taxon>Colocasia</taxon>
    </lineage>
</organism>
<dbReference type="GO" id="GO:0005634">
    <property type="term" value="C:nucleus"/>
    <property type="evidence" value="ECO:0007669"/>
    <property type="project" value="UniProtKB-SubCell"/>
</dbReference>
<dbReference type="InterPro" id="IPR024097">
    <property type="entry name" value="bHLH_ZIP_TF"/>
</dbReference>
<keyword evidence="4" id="KW-0804">Transcription</keyword>
<dbReference type="InterPro" id="IPR011598">
    <property type="entry name" value="bHLH_dom"/>
</dbReference>
<dbReference type="GO" id="GO:0046983">
    <property type="term" value="F:protein dimerization activity"/>
    <property type="evidence" value="ECO:0007669"/>
    <property type="project" value="InterPro"/>
</dbReference>
<feature type="region of interest" description="Disordered" evidence="6">
    <location>
        <begin position="137"/>
        <end position="227"/>
    </location>
</feature>
<evidence type="ECO:0000256" key="2">
    <source>
        <dbReference type="ARBA" id="ARBA00005510"/>
    </source>
</evidence>
<dbReference type="Proteomes" id="UP000652761">
    <property type="component" value="Unassembled WGS sequence"/>
</dbReference>
<comment type="subcellular location">
    <subcellularLocation>
        <location evidence="1">Nucleus</location>
    </subcellularLocation>
</comment>
<proteinExistence type="inferred from homology"/>
<dbReference type="InterPro" id="IPR036638">
    <property type="entry name" value="HLH_DNA-bd_sf"/>
</dbReference>
<dbReference type="Gene3D" id="4.10.280.10">
    <property type="entry name" value="Helix-loop-helix DNA-binding domain"/>
    <property type="match status" value="1"/>
</dbReference>
<evidence type="ECO:0000256" key="1">
    <source>
        <dbReference type="ARBA" id="ARBA00004123"/>
    </source>
</evidence>
<sequence length="331" mass="35609">MGLDDGGDFWSGQRGGGSAEKKMTMSSMAACRAEDPPPSVASNVFSANIAEQVLMGDWNLFVSMAQHMDFSGFTVPSSSGACVQANEWIGASGGSLTAQVASLPGFNDGGISQIMSSTSLSANGQIAGPLCAADLNASDEHGEEKDSKGKKRRKLPEHDAFGSQSPLSRIQTAEAEQKKEVISGSAKIPIEEDVKKEKGEQKPRASTHKPTSKQAKENSSKGDADKEDYIHLRAKRGHATNSHSLAERVRRQKISERMKFLQDLVPGCSKITGKAVMLDEIINYIQSLQHQVEFLSMKLATVNPEVNLDIEKIVSKEVFYSQMGGSDALGF</sequence>
<dbReference type="GO" id="GO:0003700">
    <property type="term" value="F:DNA-binding transcription factor activity"/>
    <property type="evidence" value="ECO:0007669"/>
    <property type="project" value="TreeGrafter"/>
</dbReference>
<feature type="compositionally biased region" description="Basic and acidic residues" evidence="6">
    <location>
        <begin position="189"/>
        <end position="203"/>
    </location>
</feature>
<reference evidence="8" key="1">
    <citation type="submission" date="2017-07" db="EMBL/GenBank/DDBJ databases">
        <title>Taro Niue Genome Assembly and Annotation.</title>
        <authorList>
            <person name="Atibalentja N."/>
            <person name="Keating K."/>
            <person name="Fields C.J."/>
        </authorList>
    </citation>
    <scope>NUCLEOTIDE SEQUENCE</scope>
    <source>
        <strain evidence="8">Niue_2</strain>
        <tissue evidence="8">Leaf</tissue>
    </source>
</reference>
<dbReference type="PROSITE" id="PS50888">
    <property type="entry name" value="BHLH"/>
    <property type="match status" value="1"/>
</dbReference>
<dbReference type="EMBL" id="NMUH01002953">
    <property type="protein sequence ID" value="MQM02971.1"/>
    <property type="molecule type" value="Genomic_DNA"/>
</dbReference>
<evidence type="ECO:0000256" key="3">
    <source>
        <dbReference type="ARBA" id="ARBA00023015"/>
    </source>
</evidence>
<feature type="compositionally biased region" description="Basic and acidic residues" evidence="6">
    <location>
        <begin position="214"/>
        <end position="227"/>
    </location>
</feature>
<dbReference type="Pfam" id="PF00010">
    <property type="entry name" value="HLH"/>
    <property type="match status" value="1"/>
</dbReference>
<evidence type="ECO:0000256" key="6">
    <source>
        <dbReference type="SAM" id="MobiDB-lite"/>
    </source>
</evidence>
<evidence type="ECO:0000256" key="5">
    <source>
        <dbReference type="ARBA" id="ARBA00023242"/>
    </source>
</evidence>
<protein>
    <recommendedName>
        <fullName evidence="7">BHLH domain-containing protein</fullName>
    </recommendedName>
</protein>
<evidence type="ECO:0000256" key="4">
    <source>
        <dbReference type="ARBA" id="ARBA00023163"/>
    </source>
</evidence>
<dbReference type="OrthoDB" id="1609391at2759"/>
<dbReference type="PANTHER" id="PTHR12565">
    <property type="entry name" value="STEROL REGULATORY ELEMENT-BINDING PROTEIN"/>
    <property type="match status" value="1"/>
</dbReference>
<keyword evidence="5" id="KW-0539">Nucleus</keyword>